<protein>
    <recommendedName>
        <fullName evidence="1">NAD(P)-binding domain-containing protein</fullName>
    </recommendedName>
</protein>
<dbReference type="Gene3D" id="3.90.25.10">
    <property type="entry name" value="UDP-galactose 4-epimerase, domain 1"/>
    <property type="match status" value="1"/>
</dbReference>
<dbReference type="InterPro" id="IPR016040">
    <property type="entry name" value="NAD(P)-bd_dom"/>
</dbReference>
<dbReference type="SUPFAM" id="SSF51735">
    <property type="entry name" value="NAD(P)-binding Rossmann-fold domains"/>
    <property type="match status" value="1"/>
</dbReference>
<reference evidence="2 3" key="1">
    <citation type="submission" date="2013-04" db="EMBL/GenBank/DDBJ databases">
        <title>Gluconobacter oxydans NBRC 3293 whole genome sequence.</title>
        <authorList>
            <person name="Matsutani M."/>
            <person name="Yakushi T."/>
            <person name="Matsushita K."/>
        </authorList>
    </citation>
    <scope>NUCLEOTIDE SEQUENCE [LARGE SCALE GENOMIC DNA]</scope>
    <source>
        <strain evidence="2 3">NBRC 3293</strain>
    </source>
</reference>
<evidence type="ECO:0000313" key="2">
    <source>
        <dbReference type="EMBL" id="GEM16517.1"/>
    </source>
</evidence>
<sequence>MTINAIEGRELPVYGKGENVRDWLFVEDHAKALVKAVEIGKPGETYAIGARQPRTNLEVVKKICAVLDELQPDPAGPRERLIRFVTDRPGHDFRYEIDPSHAEKELDWKAEHDFESGIRKTVQWYLDNRAWWEGIRSKRYTGQRLGANT</sequence>
<dbReference type="PANTHER" id="PTHR43000">
    <property type="entry name" value="DTDP-D-GLUCOSE 4,6-DEHYDRATASE-RELATED"/>
    <property type="match status" value="1"/>
</dbReference>
<dbReference type="AlphaFoldDB" id="A0A829X0U3"/>
<evidence type="ECO:0000259" key="1">
    <source>
        <dbReference type="Pfam" id="PF16363"/>
    </source>
</evidence>
<accession>A0A829X0U3</accession>
<dbReference type="InterPro" id="IPR036291">
    <property type="entry name" value="NAD(P)-bd_dom_sf"/>
</dbReference>
<feature type="domain" description="NAD(P)-binding" evidence="1">
    <location>
        <begin position="7"/>
        <end position="121"/>
    </location>
</feature>
<name>A0A829X0U3_GLUOY</name>
<organism evidence="2 3">
    <name type="scientific">Gluconobacter oxydans NBRC 3293</name>
    <dbReference type="NCBI Taxonomy" id="1315969"/>
    <lineage>
        <taxon>Bacteria</taxon>
        <taxon>Pseudomonadati</taxon>
        <taxon>Pseudomonadota</taxon>
        <taxon>Alphaproteobacteria</taxon>
        <taxon>Acetobacterales</taxon>
        <taxon>Acetobacteraceae</taxon>
        <taxon>Gluconobacter</taxon>
    </lineage>
</organism>
<proteinExistence type="predicted"/>
<dbReference type="Pfam" id="PF16363">
    <property type="entry name" value="GDP_Man_Dehyd"/>
    <property type="match status" value="1"/>
</dbReference>
<evidence type="ECO:0000313" key="3">
    <source>
        <dbReference type="Proteomes" id="UP000484858"/>
    </source>
</evidence>
<dbReference type="Gene3D" id="3.40.50.720">
    <property type="entry name" value="NAD(P)-binding Rossmann-like Domain"/>
    <property type="match status" value="1"/>
</dbReference>
<gene>
    <name evidence="2" type="ORF">NBRC3293_1014</name>
</gene>
<comment type="caution">
    <text evidence="2">The sequence shown here is derived from an EMBL/GenBank/DDBJ whole genome shotgun (WGS) entry which is preliminary data.</text>
</comment>
<dbReference type="Proteomes" id="UP000484858">
    <property type="component" value="Unassembled WGS sequence"/>
</dbReference>
<dbReference type="EMBL" id="BARJ01000005">
    <property type="protein sequence ID" value="GEM16517.1"/>
    <property type="molecule type" value="Genomic_DNA"/>
</dbReference>